<comment type="caution">
    <text evidence="1">The sequence shown here is derived from an EMBL/GenBank/DDBJ whole genome shotgun (WGS) entry which is preliminary data.</text>
</comment>
<dbReference type="Pfam" id="PF14375">
    <property type="entry name" value="Cys_rich_CWC"/>
    <property type="match status" value="1"/>
</dbReference>
<reference evidence="1 2" key="1">
    <citation type="submission" date="2020-06" db="EMBL/GenBank/DDBJ databases">
        <authorList>
            <person name="Qiu C."/>
            <person name="Liu Z."/>
        </authorList>
    </citation>
    <scope>NUCLEOTIDE SEQUENCE [LARGE SCALE GENOMIC DNA]</scope>
    <source>
        <strain evidence="1 2">EM 1</strain>
    </source>
</reference>
<dbReference type="InterPro" id="IPR032720">
    <property type="entry name" value="Cys_rich_CWC"/>
</dbReference>
<protein>
    <submittedName>
        <fullName evidence="1">Cysteine-rich CWC family protein</fullName>
    </submittedName>
</protein>
<evidence type="ECO:0000313" key="2">
    <source>
        <dbReference type="Proteomes" id="UP000588051"/>
    </source>
</evidence>
<name>A0A850QI60_9BURK</name>
<dbReference type="RefSeq" id="WP_176801719.1">
    <property type="nucleotide sequence ID" value="NZ_JABXYJ010000001.1"/>
</dbReference>
<keyword evidence="2" id="KW-1185">Reference proteome</keyword>
<evidence type="ECO:0000313" key="1">
    <source>
        <dbReference type="EMBL" id="NVO76450.1"/>
    </source>
</evidence>
<dbReference type="EMBL" id="JABXYJ010000001">
    <property type="protein sequence ID" value="NVO76450.1"/>
    <property type="molecule type" value="Genomic_DNA"/>
</dbReference>
<accession>A0A850QI60</accession>
<organism evidence="1 2">
    <name type="scientific">Undibacterium oligocarboniphilum</name>
    <dbReference type="NCBI Taxonomy" id="666702"/>
    <lineage>
        <taxon>Bacteria</taxon>
        <taxon>Pseudomonadati</taxon>
        <taxon>Pseudomonadota</taxon>
        <taxon>Betaproteobacteria</taxon>
        <taxon>Burkholderiales</taxon>
        <taxon>Oxalobacteraceae</taxon>
        <taxon>Undibacterium</taxon>
    </lineage>
</organism>
<dbReference type="Proteomes" id="UP000588051">
    <property type="component" value="Unassembled WGS sequence"/>
</dbReference>
<proteinExistence type="predicted"/>
<gene>
    <name evidence="1" type="ORF">HV832_01215</name>
</gene>
<sequence>MSRCPRCQTEFLCAMADQTGKPCWCTALPPVDFSLLPKGKLDMDASCFCPACLPTWKASLEASRNKPE</sequence>
<dbReference type="AlphaFoldDB" id="A0A850QI60"/>